<proteinExistence type="predicted"/>
<keyword evidence="2" id="KW-1185">Reference proteome</keyword>
<evidence type="ECO:0000313" key="1">
    <source>
        <dbReference type="EMBL" id="OSX61150.1"/>
    </source>
</evidence>
<organism evidence="1 2">
    <name type="scientific">Postia placenta MAD-698-R-SB12</name>
    <dbReference type="NCBI Taxonomy" id="670580"/>
    <lineage>
        <taxon>Eukaryota</taxon>
        <taxon>Fungi</taxon>
        <taxon>Dikarya</taxon>
        <taxon>Basidiomycota</taxon>
        <taxon>Agaricomycotina</taxon>
        <taxon>Agaricomycetes</taxon>
        <taxon>Polyporales</taxon>
        <taxon>Adustoporiaceae</taxon>
        <taxon>Rhodonia</taxon>
    </lineage>
</organism>
<dbReference type="EMBL" id="KZ110599">
    <property type="protein sequence ID" value="OSX61150.1"/>
    <property type="molecule type" value="Genomic_DNA"/>
</dbReference>
<gene>
    <name evidence="1" type="ORF">POSPLADRAFT_1058082</name>
</gene>
<dbReference type="Proteomes" id="UP000194127">
    <property type="component" value="Unassembled WGS sequence"/>
</dbReference>
<reference evidence="1 2" key="1">
    <citation type="submission" date="2017-04" db="EMBL/GenBank/DDBJ databases">
        <title>Genome Sequence of the Model Brown-Rot Fungus Postia placenta SB12.</title>
        <authorList>
            <consortium name="DOE Joint Genome Institute"/>
            <person name="Gaskell J."/>
            <person name="Kersten P."/>
            <person name="Larrondo L.F."/>
            <person name="Canessa P."/>
            <person name="Martinez D."/>
            <person name="Hibbett D."/>
            <person name="Schmoll M."/>
            <person name="Kubicek C.P."/>
            <person name="Martinez A.T."/>
            <person name="Yadav J."/>
            <person name="Master E."/>
            <person name="Magnuson J.K."/>
            <person name="James T."/>
            <person name="Yaver D."/>
            <person name="Berka R."/>
            <person name="Labutti K."/>
            <person name="Lipzen A."/>
            <person name="Aerts A."/>
            <person name="Barry K."/>
            <person name="Henrissat B."/>
            <person name="Blanchette R."/>
            <person name="Grigoriev I."/>
            <person name="Cullen D."/>
        </authorList>
    </citation>
    <scope>NUCLEOTIDE SEQUENCE [LARGE SCALE GENOMIC DNA]</scope>
    <source>
        <strain evidence="1 2">MAD-698-R-SB12</strain>
    </source>
</reference>
<protein>
    <submittedName>
        <fullName evidence="1">Uncharacterized protein</fullName>
    </submittedName>
</protein>
<evidence type="ECO:0000313" key="2">
    <source>
        <dbReference type="Proteomes" id="UP000194127"/>
    </source>
</evidence>
<name>A0A1X6MY37_9APHY</name>
<sequence length="161" mass="17902">MPGSTVRKTAMTYSDGGRRAVTGYYLLSGRWLPRGYPAGSVTEDDLQARVARFVFGTMIAPSQSPSLDYPDLLTPSQSLHLVLYNRTKTHRTSLHEEAVLTSTTPGFRSHEHKTPTTTTGRGFLFYFSPSKSYQPYGAPYSYTPEYGSSTNTSRPLLDVFD</sequence>
<accession>A0A1X6MY37</accession>
<dbReference type="RefSeq" id="XP_024337944.1">
    <property type="nucleotide sequence ID" value="XM_024480993.1"/>
</dbReference>
<dbReference type="AlphaFoldDB" id="A0A1X6MY37"/>
<dbReference type="GeneID" id="36325943"/>